<protein>
    <submittedName>
        <fullName evidence="2">Uncharacterized protein</fullName>
    </submittedName>
</protein>
<dbReference type="RefSeq" id="WP_249709006.1">
    <property type="nucleotide sequence ID" value="NZ_JAMFMB010000009.1"/>
</dbReference>
<feature type="region of interest" description="Disordered" evidence="1">
    <location>
        <begin position="1"/>
        <end position="23"/>
    </location>
</feature>
<organism evidence="2 3">
    <name type="scientific">Ruegeria spongiae</name>
    <dbReference type="NCBI Taxonomy" id="2942209"/>
    <lineage>
        <taxon>Bacteria</taxon>
        <taxon>Pseudomonadati</taxon>
        <taxon>Pseudomonadota</taxon>
        <taxon>Alphaproteobacteria</taxon>
        <taxon>Rhodobacterales</taxon>
        <taxon>Roseobacteraceae</taxon>
        <taxon>Ruegeria</taxon>
    </lineage>
</organism>
<gene>
    <name evidence="2" type="ORF">M3P21_08790</name>
</gene>
<reference evidence="2" key="1">
    <citation type="submission" date="2022-05" db="EMBL/GenBank/DDBJ databases">
        <authorList>
            <person name="Park J.-S."/>
        </authorList>
    </citation>
    <scope>NUCLEOTIDE SEQUENCE</scope>
    <source>
        <strain evidence="2">2012CJ41-6</strain>
    </source>
</reference>
<keyword evidence="3" id="KW-1185">Reference proteome</keyword>
<name>A0ABT0Q1E0_9RHOB</name>
<evidence type="ECO:0000313" key="3">
    <source>
        <dbReference type="Proteomes" id="UP001203880"/>
    </source>
</evidence>
<proteinExistence type="predicted"/>
<sequence>MKKKYRNGLNARQRDAMGKRAMKKAQRRSQLWFAERMRLGRAQFEASLHEVERRVSKTLAAEFGEK</sequence>
<dbReference type="Proteomes" id="UP001203880">
    <property type="component" value="Unassembled WGS sequence"/>
</dbReference>
<evidence type="ECO:0000256" key="1">
    <source>
        <dbReference type="SAM" id="MobiDB-lite"/>
    </source>
</evidence>
<comment type="caution">
    <text evidence="2">The sequence shown here is derived from an EMBL/GenBank/DDBJ whole genome shotgun (WGS) entry which is preliminary data.</text>
</comment>
<dbReference type="EMBL" id="JAMFMB010000009">
    <property type="protein sequence ID" value="MCL6283626.1"/>
    <property type="molecule type" value="Genomic_DNA"/>
</dbReference>
<accession>A0ABT0Q1E0</accession>
<evidence type="ECO:0000313" key="2">
    <source>
        <dbReference type="EMBL" id="MCL6283626.1"/>
    </source>
</evidence>